<accession>A0A1Y1Y077</accession>
<organism evidence="2 3">
    <name type="scientific">Basidiobolus meristosporus CBS 931.73</name>
    <dbReference type="NCBI Taxonomy" id="1314790"/>
    <lineage>
        <taxon>Eukaryota</taxon>
        <taxon>Fungi</taxon>
        <taxon>Fungi incertae sedis</taxon>
        <taxon>Zoopagomycota</taxon>
        <taxon>Entomophthoromycotina</taxon>
        <taxon>Basidiobolomycetes</taxon>
        <taxon>Basidiobolales</taxon>
        <taxon>Basidiobolaceae</taxon>
        <taxon>Basidiobolus</taxon>
    </lineage>
</organism>
<name>A0A1Y1Y077_9FUNG</name>
<evidence type="ECO:0000256" key="1">
    <source>
        <dbReference type="SAM" id="Coils"/>
    </source>
</evidence>
<comment type="caution">
    <text evidence="2">The sequence shown here is derived from an EMBL/GenBank/DDBJ whole genome shotgun (WGS) entry which is preliminary data.</text>
</comment>
<feature type="coiled-coil region" evidence="1">
    <location>
        <begin position="28"/>
        <end position="65"/>
    </location>
</feature>
<evidence type="ECO:0000313" key="2">
    <source>
        <dbReference type="EMBL" id="ORX91422.1"/>
    </source>
</evidence>
<dbReference type="SUPFAM" id="SSF57997">
    <property type="entry name" value="Tropomyosin"/>
    <property type="match status" value="1"/>
</dbReference>
<keyword evidence="1" id="KW-0175">Coiled coil</keyword>
<dbReference type="Gene3D" id="6.10.250.3110">
    <property type="match status" value="1"/>
</dbReference>
<dbReference type="OrthoDB" id="343070at2759"/>
<sequence>MLNGIYYLFTNAWNGLKTLHLPPDVSQLTETRTEIDQIKKELQQLKAENNRLKTVEHDYQKSIREQAQEISNLKTSVASFKGRLEESESSIAANKQRLEDSEVLIASYKRQLDENKQFLEVIGERLSDLKNSDGLDYSRTIEYIVRSAVR</sequence>
<dbReference type="InParanoid" id="A0A1Y1Y077"/>
<protein>
    <submittedName>
        <fullName evidence="2">Uncharacterized protein</fullName>
    </submittedName>
</protein>
<dbReference type="Proteomes" id="UP000193498">
    <property type="component" value="Unassembled WGS sequence"/>
</dbReference>
<dbReference type="AlphaFoldDB" id="A0A1Y1Y077"/>
<gene>
    <name evidence="2" type="ORF">K493DRAFT_317288</name>
</gene>
<reference evidence="2 3" key="1">
    <citation type="submission" date="2016-07" db="EMBL/GenBank/DDBJ databases">
        <title>Pervasive Adenine N6-methylation of Active Genes in Fungi.</title>
        <authorList>
            <consortium name="DOE Joint Genome Institute"/>
            <person name="Mondo S.J."/>
            <person name="Dannebaum R.O."/>
            <person name="Kuo R.C."/>
            <person name="Labutti K."/>
            <person name="Haridas S."/>
            <person name="Kuo A."/>
            <person name="Salamov A."/>
            <person name="Ahrendt S.R."/>
            <person name="Lipzen A."/>
            <person name="Sullivan W."/>
            <person name="Andreopoulos W.B."/>
            <person name="Clum A."/>
            <person name="Lindquist E."/>
            <person name="Daum C."/>
            <person name="Ramamoorthy G.K."/>
            <person name="Gryganskyi A."/>
            <person name="Culley D."/>
            <person name="Magnuson J.K."/>
            <person name="James T.Y."/>
            <person name="O'Malley M.A."/>
            <person name="Stajich J.E."/>
            <person name="Spatafora J.W."/>
            <person name="Visel A."/>
            <person name="Grigoriev I.V."/>
        </authorList>
    </citation>
    <scope>NUCLEOTIDE SEQUENCE [LARGE SCALE GENOMIC DNA]</scope>
    <source>
        <strain evidence="2 3">CBS 931.73</strain>
    </source>
</reference>
<keyword evidence="3" id="KW-1185">Reference proteome</keyword>
<dbReference type="EMBL" id="MCFE01000322">
    <property type="protein sequence ID" value="ORX91422.1"/>
    <property type="molecule type" value="Genomic_DNA"/>
</dbReference>
<proteinExistence type="predicted"/>
<feature type="non-terminal residue" evidence="2">
    <location>
        <position position="150"/>
    </location>
</feature>
<evidence type="ECO:0000313" key="3">
    <source>
        <dbReference type="Proteomes" id="UP000193498"/>
    </source>
</evidence>